<protein>
    <submittedName>
        <fullName evidence="1">Uncharacterized protein</fullName>
    </submittedName>
</protein>
<gene>
    <name evidence="1" type="ORF">CW362_15220</name>
</gene>
<organism evidence="1 2">
    <name type="scientific">Streptomyces populi</name>
    <dbReference type="NCBI Taxonomy" id="2058924"/>
    <lineage>
        <taxon>Bacteria</taxon>
        <taxon>Bacillati</taxon>
        <taxon>Actinomycetota</taxon>
        <taxon>Actinomycetes</taxon>
        <taxon>Kitasatosporales</taxon>
        <taxon>Streptomycetaceae</taxon>
        <taxon>Streptomyces</taxon>
    </lineage>
</organism>
<proteinExistence type="predicted"/>
<keyword evidence="2" id="KW-1185">Reference proteome</keyword>
<dbReference type="RefSeq" id="WP_103549989.1">
    <property type="nucleotide sequence ID" value="NZ_JBHJSK010000001.1"/>
</dbReference>
<evidence type="ECO:0000313" key="1">
    <source>
        <dbReference type="EMBL" id="PKT72117.1"/>
    </source>
</evidence>
<name>A0A2I0SQB4_9ACTN</name>
<accession>A0A2I0SQB4</accession>
<reference evidence="1 2" key="1">
    <citation type="submission" date="2017-12" db="EMBL/GenBank/DDBJ databases">
        <title>Streptomyces populusis sp. nov., a novel endophytic actinobacterium isolated from stems of Populus adenopoda Maxim.</title>
        <authorList>
            <person name="Wang Z."/>
        </authorList>
    </citation>
    <scope>NUCLEOTIDE SEQUENCE [LARGE SCALE GENOMIC DNA]</scope>
    <source>
        <strain evidence="1 2">A249</strain>
    </source>
</reference>
<comment type="caution">
    <text evidence="1">The sequence shown here is derived from an EMBL/GenBank/DDBJ whole genome shotgun (WGS) entry which is preliminary data.</text>
</comment>
<dbReference type="Proteomes" id="UP000236178">
    <property type="component" value="Unassembled WGS sequence"/>
</dbReference>
<evidence type="ECO:0000313" key="2">
    <source>
        <dbReference type="Proteomes" id="UP000236178"/>
    </source>
</evidence>
<dbReference type="OrthoDB" id="893411at2"/>
<sequence length="132" mass="14873">MAERPVRRYLSCGPPGRRTAIRRETPCSPAGLPLHASRVFDPEGRHVRSDIWCAGTWAEQQRHPYGDDSPRARAEARPAELLEGLPRLGYGGIAVRPFRPAEAWNDCPVTERYVLDLACVREPEPVDDEDWA</sequence>
<dbReference type="EMBL" id="PJOS01000025">
    <property type="protein sequence ID" value="PKT72117.1"/>
    <property type="molecule type" value="Genomic_DNA"/>
</dbReference>
<dbReference type="AlphaFoldDB" id="A0A2I0SQB4"/>